<evidence type="ECO:0000313" key="3">
    <source>
        <dbReference type="Proteomes" id="UP000178710"/>
    </source>
</evidence>
<dbReference type="InterPro" id="IPR001173">
    <property type="entry name" value="Glyco_trans_2-like"/>
</dbReference>
<dbReference type="Pfam" id="PF00535">
    <property type="entry name" value="Glycos_transf_2"/>
    <property type="match status" value="1"/>
</dbReference>
<dbReference type="PANTHER" id="PTHR43630">
    <property type="entry name" value="POLY-BETA-1,6-N-ACETYL-D-GLUCOSAMINE SYNTHASE"/>
    <property type="match status" value="1"/>
</dbReference>
<protein>
    <recommendedName>
        <fullName evidence="1">Glycosyltransferase 2-like domain-containing protein</fullName>
    </recommendedName>
</protein>
<dbReference type="InterPro" id="IPR029044">
    <property type="entry name" value="Nucleotide-diphossugar_trans"/>
</dbReference>
<sequence>MMPKIKATVEILAYNNQATIDKTLASVADFDEILVIDGGSTDRTRDIARQYGATILEQDARGKRDGQIADFSLIRNQGLIAAKHDWFLFVDSDELLTQDLVEEIRSVVVNEMPHSYVWWAPRKYVYNGKVIDCATTYPNFQMRFFHRRHVEGFVKEIHERILSSSGESIGKLRHCILVPIPEREVLWKKWSRYVLLEEERLRGSSRRDILVKAFNTLKAAALYALRLPRFWICRGNHTPFWYEFLQQRYQFTLLRMLLRNLL</sequence>
<dbReference type="EMBL" id="MHQK01000048">
    <property type="protein sequence ID" value="OHA00772.1"/>
    <property type="molecule type" value="Genomic_DNA"/>
</dbReference>
<accession>A0A1G2KQ89</accession>
<dbReference type="Proteomes" id="UP000178710">
    <property type="component" value="Unassembled WGS sequence"/>
</dbReference>
<organism evidence="2 3">
    <name type="scientific">Candidatus Sungbacteria bacterium RIFCSPHIGHO2_02_FULL_49_20</name>
    <dbReference type="NCBI Taxonomy" id="1802272"/>
    <lineage>
        <taxon>Bacteria</taxon>
        <taxon>Candidatus Sungiibacteriota</taxon>
    </lineage>
</organism>
<dbReference type="PANTHER" id="PTHR43630:SF2">
    <property type="entry name" value="GLYCOSYLTRANSFERASE"/>
    <property type="match status" value="1"/>
</dbReference>
<dbReference type="AlphaFoldDB" id="A0A1G2KQ89"/>
<name>A0A1G2KQ89_9BACT</name>
<reference evidence="2 3" key="1">
    <citation type="journal article" date="2016" name="Nat. Commun.">
        <title>Thousands of microbial genomes shed light on interconnected biogeochemical processes in an aquifer system.</title>
        <authorList>
            <person name="Anantharaman K."/>
            <person name="Brown C.T."/>
            <person name="Hug L.A."/>
            <person name="Sharon I."/>
            <person name="Castelle C.J."/>
            <person name="Probst A.J."/>
            <person name="Thomas B.C."/>
            <person name="Singh A."/>
            <person name="Wilkins M.J."/>
            <person name="Karaoz U."/>
            <person name="Brodie E.L."/>
            <person name="Williams K.H."/>
            <person name="Hubbard S.S."/>
            <person name="Banfield J.F."/>
        </authorList>
    </citation>
    <scope>NUCLEOTIDE SEQUENCE [LARGE SCALE GENOMIC DNA]</scope>
</reference>
<dbReference type="SUPFAM" id="SSF53448">
    <property type="entry name" value="Nucleotide-diphospho-sugar transferases"/>
    <property type="match status" value="1"/>
</dbReference>
<evidence type="ECO:0000313" key="2">
    <source>
        <dbReference type="EMBL" id="OHA00772.1"/>
    </source>
</evidence>
<comment type="caution">
    <text evidence="2">The sequence shown here is derived from an EMBL/GenBank/DDBJ whole genome shotgun (WGS) entry which is preliminary data.</text>
</comment>
<dbReference type="Gene3D" id="3.90.550.10">
    <property type="entry name" value="Spore Coat Polysaccharide Biosynthesis Protein SpsA, Chain A"/>
    <property type="match status" value="1"/>
</dbReference>
<dbReference type="CDD" id="cd02511">
    <property type="entry name" value="Beta4Glucosyltransferase"/>
    <property type="match status" value="1"/>
</dbReference>
<proteinExistence type="predicted"/>
<feature type="domain" description="Glycosyltransferase 2-like" evidence="1">
    <location>
        <begin position="11"/>
        <end position="104"/>
    </location>
</feature>
<gene>
    <name evidence="2" type="ORF">A3C12_01340</name>
</gene>
<evidence type="ECO:0000259" key="1">
    <source>
        <dbReference type="Pfam" id="PF00535"/>
    </source>
</evidence>